<protein>
    <recommendedName>
        <fullName evidence="3">Methyltransferase domain-containing protein</fullName>
    </recommendedName>
</protein>
<organism evidence="1 2">
    <name type="scientific">Candidatus Zambryskibacteria bacterium RIFCSPHIGHO2_01_FULL_46_25</name>
    <dbReference type="NCBI Taxonomy" id="1802738"/>
    <lineage>
        <taxon>Bacteria</taxon>
        <taxon>Candidatus Zambryskiibacteriota</taxon>
    </lineage>
</organism>
<comment type="caution">
    <text evidence="1">The sequence shown here is derived from an EMBL/GenBank/DDBJ whole genome shotgun (WGS) entry which is preliminary data.</text>
</comment>
<dbReference type="InterPro" id="IPR029063">
    <property type="entry name" value="SAM-dependent_MTases_sf"/>
</dbReference>
<dbReference type="Proteomes" id="UP000178107">
    <property type="component" value="Unassembled WGS sequence"/>
</dbReference>
<evidence type="ECO:0000313" key="1">
    <source>
        <dbReference type="EMBL" id="OHA90391.1"/>
    </source>
</evidence>
<dbReference type="AlphaFoldDB" id="A0A1G2T185"/>
<accession>A0A1G2T185</accession>
<dbReference type="Gene3D" id="3.40.50.150">
    <property type="entry name" value="Vaccinia Virus protein VP39"/>
    <property type="match status" value="1"/>
</dbReference>
<evidence type="ECO:0000313" key="2">
    <source>
        <dbReference type="Proteomes" id="UP000178107"/>
    </source>
</evidence>
<proteinExistence type="predicted"/>
<gene>
    <name evidence="1" type="ORF">A2838_02220</name>
</gene>
<evidence type="ECO:0008006" key="3">
    <source>
        <dbReference type="Google" id="ProtNLM"/>
    </source>
</evidence>
<dbReference type="SUPFAM" id="SSF53335">
    <property type="entry name" value="S-adenosyl-L-methionine-dependent methyltransferases"/>
    <property type="match status" value="1"/>
</dbReference>
<reference evidence="1 2" key="1">
    <citation type="journal article" date="2016" name="Nat. Commun.">
        <title>Thousands of microbial genomes shed light on interconnected biogeochemical processes in an aquifer system.</title>
        <authorList>
            <person name="Anantharaman K."/>
            <person name="Brown C.T."/>
            <person name="Hug L.A."/>
            <person name="Sharon I."/>
            <person name="Castelle C.J."/>
            <person name="Probst A.J."/>
            <person name="Thomas B.C."/>
            <person name="Singh A."/>
            <person name="Wilkins M.J."/>
            <person name="Karaoz U."/>
            <person name="Brodie E.L."/>
            <person name="Williams K.H."/>
            <person name="Hubbard S.S."/>
            <person name="Banfield J.F."/>
        </authorList>
    </citation>
    <scope>NUCLEOTIDE SEQUENCE [LARGE SCALE GENOMIC DNA]</scope>
</reference>
<sequence length="252" mass="29811">MNWRRKIIGIFQEFKSICEYFKYNFKQYRSNRLIGLAIRTGTDKANSGHGYVRIYDFFLNERRHTIKTLCEIGLLYIRHQTDETQIRKTTPSLNMWRQYLPNAKIIGFDICHFLPPTDSQIVIVQGDQSKREDLKKIIEIEKDLDVIIDDALHASKHQQITFNYLFKYLKSGGLFIIEDLHWQPSEYEDEKNPKTIDILREFKRTGLWLSTLASEEERRIIEEGIKNIFIFDSLNNPDITKSCDGIAVIEKR</sequence>
<name>A0A1G2T185_9BACT</name>
<dbReference type="EMBL" id="MHVH01000005">
    <property type="protein sequence ID" value="OHA90391.1"/>
    <property type="molecule type" value="Genomic_DNA"/>
</dbReference>